<dbReference type="Gene3D" id="3.40.50.300">
    <property type="entry name" value="P-loop containing nucleotide triphosphate hydrolases"/>
    <property type="match status" value="2"/>
</dbReference>
<dbReference type="PROSITE" id="PS00678">
    <property type="entry name" value="WD_REPEATS_1"/>
    <property type="match status" value="10"/>
</dbReference>
<dbReference type="Proteomes" id="UP000637383">
    <property type="component" value="Unassembled WGS sequence"/>
</dbReference>
<comment type="caution">
    <text evidence="5">The sequence shown here is derived from an EMBL/GenBank/DDBJ whole genome shotgun (WGS) entry which is preliminary data.</text>
</comment>
<feature type="domain" description="Novel STAND NTPase 1" evidence="4">
    <location>
        <begin position="261"/>
        <end position="633"/>
    </location>
</feature>
<dbReference type="InterPro" id="IPR001680">
    <property type="entry name" value="WD40_rpt"/>
</dbReference>
<evidence type="ECO:0000256" key="2">
    <source>
        <dbReference type="ARBA" id="ARBA00022737"/>
    </source>
</evidence>
<keyword evidence="2" id="KW-0677">Repeat</keyword>
<dbReference type="InterPro" id="IPR019775">
    <property type="entry name" value="WD40_repeat_CS"/>
</dbReference>
<proteinExistence type="predicted"/>
<gene>
    <name evidence="5" type="ORF">H6H03_12075</name>
</gene>
<feature type="repeat" description="WD" evidence="3">
    <location>
        <begin position="1077"/>
        <end position="1112"/>
    </location>
</feature>
<sequence length="1312" mass="148489">MYCDSIEIPVPYKGLIPYSQTDKLFFFGREKEQQIVIQNLWASRLTVVYGASGVGKSSLMRAGVAYNLRQAALENQETTGKPGWGAIVFPPLKGELDDSLSWQDPLTGIKKQMEAEITNLFKTESPHEIKQQFEQALKAIAKNPEQPSFTDILKAWIEIIHQEDESGRLFIILDQFEDYFDFLNDNAKDTFADEFSQAVNNSSLNLHFLISIREDALSKLDHFKGRIFRNLLDNRIAIKHLNRQSAQDAIEKPIAEYNRQQTILDNLCKSKLTVLYGDSSAGKSTILRDGIAYYLHQAAEQNLQKSSKLKLAITLFNSWNNGKPLDNLLLQIKQYIKNIGNIELPHLDLSFTDTLQAWTKFINIDESAKLFIIIDQFEEYLIHSPIDQTKLFFYELFRAINHPELNINLLLCLHKNTLHKLDFVKDDIVKLCPYYLHISSGFVKKEPIVDNFIESKIVQHIEDKLVGIEPDLVTAVLDDIALSPTPSEQRFETPYLQLVMLRLWKQEMRGESPSRSLEKQSYITLGKAEQIVQDHLDQKLEDLKTDFKIDTSYRLFYYLVTPSGDKLALKAQDLCDYVNAEPNQTEKLEIERVYKWLNKLSQGEARIIRPLAADYYEIFLDVLAKAIWKRLQRQRKLKEIEQMAKDALLQFEFSELEALLTVMRAGQEFQNNIQNGLLAQDCHAPQLKTALQKILDNIREENQFQAHIKTIYKVNFSPDSKYLATGSEDGTARLWDLQGHLKQEFKGHQGWVYSVSFSPDSNYLVTGSTDHTARLWDLQGNLQQKFIGHEGWVLSVSFSPDGKYLATGSADGTARLWDLQGNQIGESFQVHKGWIWSVSFSPPDGKYLATASSDGHVCLWNLQNNSWDKFLVNGGTVYSVRFSPPDGKYFASASSDGTARLWDLQGNLQQEFIGHQCWVYNVSFSLDGQYLATSSADGTSRLWDIQGNQLAVLKDHKGFVWSASFSPDGQHLATSSADGIVRLWNSRNKYLAKFNGHKGLVWSVSFSPDGQMLATGSSDKTARLWDLQGNAIGNPFQDHDSPILSVSFSPDGQKLATGSEDGTAHLCDLQGNLLQEFKGHKGWVWSICFSPDGKYFATASSEDGTARLWNLQGNLLQEFKHTNPVWSVSFSPDGQKLATGAADNTAYLWDLQGKLLQKFKGHKNWVWSVTFSPDGRMLATGSADSTARLWDFQGKLVQEFKGHKNWVWSVSFSPDGQMLATGSADGTACLWDLQGQLVQEFKDHEGGVFCISLSPDGQMLATTSVNGTVRLWSIENFESLLARGCNWLKDYFANYSHDRKDLKVCDNTDSSS</sequence>
<evidence type="ECO:0000259" key="4">
    <source>
        <dbReference type="Pfam" id="PF20703"/>
    </source>
</evidence>
<dbReference type="SUPFAM" id="SSF50978">
    <property type="entry name" value="WD40 repeat-like"/>
    <property type="match status" value="2"/>
</dbReference>
<keyword evidence="1 3" id="KW-0853">WD repeat</keyword>
<feature type="repeat" description="WD" evidence="3">
    <location>
        <begin position="745"/>
        <end position="779"/>
    </location>
</feature>
<feature type="repeat" description="WD" evidence="3">
    <location>
        <begin position="1159"/>
        <end position="1193"/>
    </location>
</feature>
<evidence type="ECO:0000256" key="1">
    <source>
        <dbReference type="ARBA" id="ARBA00022574"/>
    </source>
</evidence>
<feature type="domain" description="Novel STAND NTPase 1" evidence="4">
    <location>
        <begin position="11"/>
        <end position="257"/>
    </location>
</feature>
<feature type="repeat" description="WD" evidence="3">
    <location>
        <begin position="1241"/>
        <end position="1282"/>
    </location>
</feature>
<feature type="repeat" description="WD" evidence="3">
    <location>
        <begin position="704"/>
        <end position="738"/>
    </location>
</feature>
<dbReference type="PANTHER" id="PTHR19879:SF9">
    <property type="entry name" value="TRANSCRIPTION INITIATION FACTOR TFIID SUBUNIT 5"/>
    <property type="match status" value="1"/>
</dbReference>
<keyword evidence="6" id="KW-1185">Reference proteome</keyword>
<dbReference type="SMART" id="SM00320">
    <property type="entry name" value="WD40"/>
    <property type="match status" value="14"/>
</dbReference>
<dbReference type="InterPro" id="IPR015943">
    <property type="entry name" value="WD40/YVTN_repeat-like_dom_sf"/>
</dbReference>
<protein>
    <recommendedName>
        <fullName evidence="4">Novel STAND NTPase 1 domain-containing protein</fullName>
    </recommendedName>
</protein>
<evidence type="ECO:0000313" key="6">
    <source>
        <dbReference type="Proteomes" id="UP000637383"/>
    </source>
</evidence>
<dbReference type="SUPFAM" id="SSF52540">
    <property type="entry name" value="P-loop containing nucleoside triphosphate hydrolases"/>
    <property type="match status" value="2"/>
</dbReference>
<evidence type="ECO:0000313" key="5">
    <source>
        <dbReference type="EMBL" id="MBD2734639.1"/>
    </source>
</evidence>
<feature type="repeat" description="WD" evidence="3">
    <location>
        <begin position="994"/>
        <end position="1028"/>
    </location>
</feature>
<dbReference type="EMBL" id="JACJTU010000009">
    <property type="protein sequence ID" value="MBD2734639.1"/>
    <property type="molecule type" value="Genomic_DNA"/>
</dbReference>
<feature type="repeat" description="WD" evidence="3">
    <location>
        <begin position="1118"/>
        <end position="1152"/>
    </location>
</feature>
<dbReference type="PROSITE" id="PS50082">
    <property type="entry name" value="WD_REPEATS_2"/>
    <property type="match status" value="14"/>
</dbReference>
<evidence type="ECO:0000256" key="3">
    <source>
        <dbReference type="PROSITE-ProRule" id="PRU00221"/>
    </source>
</evidence>
<feature type="repeat" description="WD" evidence="3">
    <location>
        <begin position="1036"/>
        <end position="1070"/>
    </location>
</feature>
<dbReference type="PRINTS" id="PR00320">
    <property type="entry name" value="GPROTEINBRPT"/>
</dbReference>
<feature type="repeat" description="WD" evidence="3">
    <location>
        <begin position="786"/>
        <end position="827"/>
    </location>
</feature>
<dbReference type="PANTHER" id="PTHR19879">
    <property type="entry name" value="TRANSCRIPTION INITIATION FACTOR TFIID"/>
    <property type="match status" value="1"/>
</dbReference>
<dbReference type="Pfam" id="PF20703">
    <property type="entry name" value="nSTAND1"/>
    <property type="match status" value="2"/>
</dbReference>
<dbReference type="InterPro" id="IPR036322">
    <property type="entry name" value="WD40_repeat_dom_sf"/>
</dbReference>
<feature type="repeat" description="WD" evidence="3">
    <location>
        <begin position="828"/>
        <end position="864"/>
    </location>
</feature>
<dbReference type="Gene3D" id="2.130.10.10">
    <property type="entry name" value="YVTN repeat-like/Quinoprotein amine dehydrogenase"/>
    <property type="match status" value="5"/>
</dbReference>
<organism evidence="5 6">
    <name type="scientific">Nostoc paludosum FACHB-159</name>
    <dbReference type="NCBI Taxonomy" id="2692908"/>
    <lineage>
        <taxon>Bacteria</taxon>
        <taxon>Bacillati</taxon>
        <taxon>Cyanobacteriota</taxon>
        <taxon>Cyanophyceae</taxon>
        <taxon>Nostocales</taxon>
        <taxon>Nostocaceae</taxon>
        <taxon>Nostoc</taxon>
    </lineage>
</organism>
<dbReference type="Pfam" id="PF00400">
    <property type="entry name" value="WD40"/>
    <property type="match status" value="14"/>
</dbReference>
<dbReference type="RefSeq" id="WP_190955335.1">
    <property type="nucleotide sequence ID" value="NZ_JACJTU010000009.1"/>
</dbReference>
<reference evidence="5 6" key="1">
    <citation type="journal article" date="2020" name="ISME J.">
        <title>Comparative genomics reveals insights into cyanobacterial evolution and habitat adaptation.</title>
        <authorList>
            <person name="Chen M.Y."/>
            <person name="Teng W.K."/>
            <person name="Zhao L."/>
            <person name="Hu C.X."/>
            <person name="Zhou Y.K."/>
            <person name="Han B.P."/>
            <person name="Song L.R."/>
            <person name="Shu W.S."/>
        </authorList>
    </citation>
    <scope>NUCLEOTIDE SEQUENCE [LARGE SCALE GENOMIC DNA]</scope>
    <source>
        <strain evidence="5 6">FACHB-159</strain>
    </source>
</reference>
<name>A0ABR8K751_9NOSO</name>
<dbReference type="InterPro" id="IPR020472">
    <property type="entry name" value="WD40_PAC1"/>
</dbReference>
<dbReference type="InterPro" id="IPR027417">
    <property type="entry name" value="P-loop_NTPase"/>
</dbReference>
<feature type="repeat" description="WD" evidence="3">
    <location>
        <begin position="912"/>
        <end position="953"/>
    </location>
</feature>
<feature type="repeat" description="WD" evidence="3">
    <location>
        <begin position="1200"/>
        <end position="1234"/>
    </location>
</feature>
<accession>A0ABR8K751</accession>
<feature type="repeat" description="WD" evidence="3">
    <location>
        <begin position="870"/>
        <end position="905"/>
    </location>
</feature>
<feature type="repeat" description="WD" evidence="3">
    <location>
        <begin position="953"/>
        <end position="985"/>
    </location>
</feature>
<dbReference type="PROSITE" id="PS50294">
    <property type="entry name" value="WD_REPEATS_REGION"/>
    <property type="match status" value="14"/>
</dbReference>
<dbReference type="InterPro" id="IPR049052">
    <property type="entry name" value="nSTAND1"/>
</dbReference>
<dbReference type="CDD" id="cd00200">
    <property type="entry name" value="WD40"/>
    <property type="match status" value="2"/>
</dbReference>